<feature type="domain" description="F-box" evidence="2">
    <location>
        <begin position="20"/>
        <end position="70"/>
    </location>
</feature>
<evidence type="ECO:0000313" key="4">
    <source>
        <dbReference type="WBParaSite" id="Pan_g8702.t1"/>
    </source>
</evidence>
<evidence type="ECO:0000259" key="2">
    <source>
        <dbReference type="PROSITE" id="PS50181"/>
    </source>
</evidence>
<dbReference type="Proteomes" id="UP000492821">
    <property type="component" value="Unassembled WGS sequence"/>
</dbReference>
<dbReference type="SUPFAM" id="SSF81383">
    <property type="entry name" value="F-box domain"/>
    <property type="match status" value="1"/>
</dbReference>
<organism evidence="3 4">
    <name type="scientific">Panagrellus redivivus</name>
    <name type="common">Microworm</name>
    <dbReference type="NCBI Taxonomy" id="6233"/>
    <lineage>
        <taxon>Eukaryota</taxon>
        <taxon>Metazoa</taxon>
        <taxon>Ecdysozoa</taxon>
        <taxon>Nematoda</taxon>
        <taxon>Chromadorea</taxon>
        <taxon>Rhabditida</taxon>
        <taxon>Tylenchina</taxon>
        <taxon>Panagrolaimomorpha</taxon>
        <taxon>Panagrolaimoidea</taxon>
        <taxon>Panagrolaimidae</taxon>
        <taxon>Panagrellus</taxon>
    </lineage>
</organism>
<feature type="region of interest" description="Disordered" evidence="1">
    <location>
        <begin position="339"/>
        <end position="371"/>
    </location>
</feature>
<feature type="compositionally biased region" description="Basic and acidic residues" evidence="1">
    <location>
        <begin position="352"/>
        <end position="371"/>
    </location>
</feature>
<protein>
    <submittedName>
        <fullName evidence="4">F-box domain-containing protein</fullName>
    </submittedName>
</protein>
<name>A0A7E4W7Y8_PANRE</name>
<reference evidence="3" key="1">
    <citation type="journal article" date="2013" name="Genetics">
        <title>The draft genome and transcriptome of Panagrellus redivivus are shaped by the harsh demands of a free-living lifestyle.</title>
        <authorList>
            <person name="Srinivasan J."/>
            <person name="Dillman A.R."/>
            <person name="Macchietto M.G."/>
            <person name="Heikkinen L."/>
            <person name="Lakso M."/>
            <person name="Fracchia K.M."/>
            <person name="Antoshechkin I."/>
            <person name="Mortazavi A."/>
            <person name="Wong G."/>
            <person name="Sternberg P.W."/>
        </authorList>
    </citation>
    <scope>NUCLEOTIDE SEQUENCE [LARGE SCALE GENOMIC DNA]</scope>
    <source>
        <strain evidence="3">MT8872</strain>
    </source>
</reference>
<evidence type="ECO:0000256" key="1">
    <source>
        <dbReference type="SAM" id="MobiDB-lite"/>
    </source>
</evidence>
<dbReference type="PROSITE" id="PS50181">
    <property type="entry name" value="FBOX"/>
    <property type="match status" value="1"/>
</dbReference>
<dbReference type="Gene3D" id="1.20.1280.50">
    <property type="match status" value="1"/>
</dbReference>
<reference evidence="4" key="2">
    <citation type="submission" date="2020-10" db="UniProtKB">
        <authorList>
            <consortium name="WormBaseParasite"/>
        </authorList>
    </citation>
    <scope>IDENTIFICATION</scope>
</reference>
<keyword evidence="3" id="KW-1185">Reference proteome</keyword>
<dbReference type="Pfam" id="PF12937">
    <property type="entry name" value="F-box-like"/>
    <property type="match status" value="1"/>
</dbReference>
<sequence>MACINDCSASTSSTATSSMSRNLATLPAEVLLNIFDQLDSNTLCGLRKTNRRFNSIVDYSPELKPKFEPRTSDRFVVTIDPATKLYKFHSVTYRNTGEKALTFTAQDMLDKHDFSFVFRQLKVRRIIFEHMHNGTLTDLLINFLLDHVELSPEFNPIAVTFRECDMLNLSSDAMLRLLRLSGKNLVQFTMNNVANVRSDTFTNEHAAQFDLKKMNSLTITCISMAAEHKYLSLTDELFVQLHQANSFPVLQLHSCGLTTVGLSLFFDSWVKTHNTESFSNLVCTFKDCPGIVQNELSRICHDWPLEFSTFVEREEFLSVSHAMNTFTVNFAGEHTSVENTCPASSTSDDDADSKKEEQNEIKKSEELATTQ</sequence>
<dbReference type="InterPro" id="IPR001810">
    <property type="entry name" value="F-box_dom"/>
</dbReference>
<proteinExistence type="predicted"/>
<dbReference type="AlphaFoldDB" id="A0A7E4W7Y8"/>
<evidence type="ECO:0000313" key="3">
    <source>
        <dbReference type="Proteomes" id="UP000492821"/>
    </source>
</evidence>
<dbReference type="WBParaSite" id="Pan_g8702.t1">
    <property type="protein sequence ID" value="Pan_g8702.t1"/>
    <property type="gene ID" value="Pan_g8702"/>
</dbReference>
<accession>A0A7E4W7Y8</accession>
<dbReference type="SMART" id="SM00256">
    <property type="entry name" value="FBOX"/>
    <property type="match status" value="1"/>
</dbReference>
<dbReference type="InterPro" id="IPR036047">
    <property type="entry name" value="F-box-like_dom_sf"/>
</dbReference>